<feature type="domain" description="Lipoyl-binding" evidence="8">
    <location>
        <begin position="483"/>
        <end position="561"/>
    </location>
</feature>
<dbReference type="Pfam" id="PF02786">
    <property type="entry name" value="CPSase_L_D2"/>
    <property type="match status" value="1"/>
</dbReference>
<evidence type="ECO:0000256" key="5">
    <source>
        <dbReference type="ARBA" id="ARBA00023267"/>
    </source>
</evidence>
<comment type="caution">
    <text evidence="12">The sequence shown here is derived from an EMBL/GenBank/DDBJ whole genome shotgun (WGS) entry which is preliminary data.</text>
</comment>
<dbReference type="PANTHER" id="PTHR48095">
    <property type="entry name" value="PYRUVATE CARBOXYLASE SUBUNIT A"/>
    <property type="match status" value="1"/>
</dbReference>
<feature type="domain" description="Biotin carboxylation" evidence="10">
    <location>
        <begin position="1"/>
        <end position="456"/>
    </location>
</feature>
<dbReference type="GO" id="GO:0005524">
    <property type="term" value="F:ATP binding"/>
    <property type="evidence" value="ECO:0007669"/>
    <property type="project" value="UniProtKB-UniRule"/>
</dbReference>
<dbReference type="EMBL" id="LBIA02000001">
    <property type="protein sequence ID" value="TKT70241.1"/>
    <property type="molecule type" value="Genomic_DNA"/>
</dbReference>
<dbReference type="RefSeq" id="WP_046829097.1">
    <property type="nucleotide sequence ID" value="NZ_LBIA02000001.1"/>
</dbReference>
<dbReference type="GO" id="GO:0016874">
    <property type="term" value="F:ligase activity"/>
    <property type="evidence" value="ECO:0007669"/>
    <property type="project" value="UniProtKB-KW"/>
</dbReference>
<dbReference type="Pfam" id="PF02785">
    <property type="entry name" value="Biotin_carb_C"/>
    <property type="match status" value="1"/>
</dbReference>
<dbReference type="AlphaFoldDB" id="A0A4U6BKD1"/>
<keyword evidence="5" id="KW-0092">Biotin</keyword>
<dbReference type="PROSITE" id="PS50968">
    <property type="entry name" value="BIOTINYL_LIPOYL"/>
    <property type="match status" value="1"/>
</dbReference>
<feature type="region of interest" description="Disordered" evidence="7">
    <location>
        <begin position="1077"/>
        <end position="1098"/>
    </location>
</feature>
<dbReference type="PROSITE" id="PS00188">
    <property type="entry name" value="BIOTIN"/>
    <property type="match status" value="1"/>
</dbReference>
<proteinExistence type="predicted"/>
<evidence type="ECO:0000313" key="13">
    <source>
        <dbReference type="Proteomes" id="UP000034832"/>
    </source>
</evidence>
<evidence type="ECO:0000259" key="8">
    <source>
        <dbReference type="PROSITE" id="PS50968"/>
    </source>
</evidence>
<dbReference type="InterPro" id="IPR034733">
    <property type="entry name" value="AcCoA_carboxyl_beta"/>
</dbReference>
<dbReference type="SUPFAM" id="SSF56059">
    <property type="entry name" value="Glutathione synthetase ATP-binding domain-like"/>
    <property type="match status" value="1"/>
</dbReference>
<comment type="cofactor">
    <cofactor evidence="1">
        <name>biotin</name>
        <dbReference type="ChEBI" id="CHEBI:57586"/>
    </cofactor>
</comment>
<dbReference type="PROSITE" id="PS00867">
    <property type="entry name" value="CPSASE_2"/>
    <property type="match status" value="1"/>
</dbReference>
<dbReference type="SUPFAM" id="SSF52440">
    <property type="entry name" value="PreATP-grasp domain"/>
    <property type="match status" value="1"/>
</dbReference>
<dbReference type="SUPFAM" id="SSF51246">
    <property type="entry name" value="Rudiment single hybrid motif"/>
    <property type="match status" value="1"/>
</dbReference>
<gene>
    <name evidence="12" type="ORF">YH63_001750</name>
</gene>
<keyword evidence="2" id="KW-0436">Ligase</keyword>
<dbReference type="InterPro" id="IPR011054">
    <property type="entry name" value="Rudment_hybrid_motif"/>
</dbReference>
<evidence type="ECO:0000259" key="9">
    <source>
        <dbReference type="PROSITE" id="PS50975"/>
    </source>
</evidence>
<dbReference type="Gene3D" id="3.40.50.20">
    <property type="match status" value="1"/>
</dbReference>
<dbReference type="Gene3D" id="2.40.50.100">
    <property type="match status" value="1"/>
</dbReference>
<dbReference type="InterPro" id="IPR029045">
    <property type="entry name" value="ClpP/crotonase-like_dom_sf"/>
</dbReference>
<dbReference type="Proteomes" id="UP000034832">
    <property type="component" value="Unassembled WGS sequence"/>
</dbReference>
<dbReference type="SMART" id="SM00878">
    <property type="entry name" value="Biotin_carb_C"/>
    <property type="match status" value="1"/>
</dbReference>
<evidence type="ECO:0000259" key="10">
    <source>
        <dbReference type="PROSITE" id="PS50979"/>
    </source>
</evidence>
<dbReference type="InterPro" id="IPR011053">
    <property type="entry name" value="Single_hybrid_motif"/>
</dbReference>
<dbReference type="InterPro" id="IPR016185">
    <property type="entry name" value="PreATP-grasp_dom_sf"/>
</dbReference>
<evidence type="ECO:0000256" key="4">
    <source>
        <dbReference type="ARBA" id="ARBA00022840"/>
    </source>
</evidence>
<dbReference type="CDD" id="cd06850">
    <property type="entry name" value="biotinyl_domain"/>
    <property type="match status" value="1"/>
</dbReference>
<feature type="compositionally biased region" description="Basic residues" evidence="7">
    <location>
        <begin position="1081"/>
        <end position="1090"/>
    </location>
</feature>
<dbReference type="Pfam" id="PF00289">
    <property type="entry name" value="Biotin_carb_N"/>
    <property type="match status" value="1"/>
</dbReference>
<organism evidence="12 13">
    <name type="scientific">Afipia massiliensis</name>
    <dbReference type="NCBI Taxonomy" id="211460"/>
    <lineage>
        <taxon>Bacteria</taxon>
        <taxon>Pseudomonadati</taxon>
        <taxon>Pseudomonadota</taxon>
        <taxon>Alphaproteobacteria</taxon>
        <taxon>Hyphomicrobiales</taxon>
        <taxon>Nitrobacteraceae</taxon>
        <taxon>Afipia</taxon>
    </lineage>
</organism>
<name>A0A4U6BKD1_9BRAD</name>
<dbReference type="GO" id="GO:0046872">
    <property type="term" value="F:metal ion binding"/>
    <property type="evidence" value="ECO:0007669"/>
    <property type="project" value="InterPro"/>
</dbReference>
<dbReference type="InterPro" id="IPR005482">
    <property type="entry name" value="Biotin_COase_C"/>
</dbReference>
<dbReference type="Gene3D" id="3.90.226.10">
    <property type="entry name" value="2-enoyl-CoA Hydratase, Chain A, domain 1"/>
    <property type="match status" value="2"/>
</dbReference>
<dbReference type="InterPro" id="IPR011763">
    <property type="entry name" value="COA_CT_C"/>
</dbReference>
<dbReference type="InterPro" id="IPR005479">
    <property type="entry name" value="CPAse_ATP-bd"/>
</dbReference>
<dbReference type="InterPro" id="IPR013815">
    <property type="entry name" value="ATP_grasp_subdomain_1"/>
</dbReference>
<dbReference type="InterPro" id="IPR005481">
    <property type="entry name" value="BC-like_N"/>
</dbReference>
<dbReference type="SUPFAM" id="SSF51230">
    <property type="entry name" value="Single hybrid motif"/>
    <property type="match status" value="1"/>
</dbReference>
<dbReference type="PROSITE" id="PS50989">
    <property type="entry name" value="COA_CT_CTER"/>
    <property type="match status" value="1"/>
</dbReference>
<feature type="domain" description="CoA carboxyltransferase C-terminal" evidence="11">
    <location>
        <begin position="845"/>
        <end position="1088"/>
    </location>
</feature>
<evidence type="ECO:0000256" key="6">
    <source>
        <dbReference type="PROSITE-ProRule" id="PRU00409"/>
    </source>
</evidence>
<dbReference type="PROSITE" id="PS50975">
    <property type="entry name" value="ATP_GRASP"/>
    <property type="match status" value="1"/>
</dbReference>
<dbReference type="PANTHER" id="PTHR48095:SF5">
    <property type="entry name" value="BLL7292 PROTEIN"/>
    <property type="match status" value="1"/>
</dbReference>
<dbReference type="InterPro" id="IPR001882">
    <property type="entry name" value="Biotin_BS"/>
</dbReference>
<evidence type="ECO:0000256" key="3">
    <source>
        <dbReference type="ARBA" id="ARBA00022741"/>
    </source>
</evidence>
<dbReference type="InterPro" id="IPR051602">
    <property type="entry name" value="ACC_Biotin_Carboxylase"/>
</dbReference>
<evidence type="ECO:0000313" key="12">
    <source>
        <dbReference type="EMBL" id="TKT70241.1"/>
    </source>
</evidence>
<evidence type="ECO:0000256" key="7">
    <source>
        <dbReference type="SAM" id="MobiDB-lite"/>
    </source>
</evidence>
<dbReference type="InterPro" id="IPR011764">
    <property type="entry name" value="Biotin_carboxylation_dom"/>
</dbReference>
<evidence type="ECO:0000256" key="1">
    <source>
        <dbReference type="ARBA" id="ARBA00001953"/>
    </source>
</evidence>
<evidence type="ECO:0000256" key="2">
    <source>
        <dbReference type="ARBA" id="ARBA00022598"/>
    </source>
</evidence>
<dbReference type="PROSITE" id="PS50979">
    <property type="entry name" value="BC"/>
    <property type="match status" value="1"/>
</dbReference>
<dbReference type="Pfam" id="PF00364">
    <property type="entry name" value="Biotin_lipoyl"/>
    <property type="match status" value="1"/>
</dbReference>
<dbReference type="InterPro" id="IPR000089">
    <property type="entry name" value="Biotin_lipoyl"/>
</dbReference>
<keyword evidence="13" id="KW-1185">Reference proteome</keyword>
<dbReference type="STRING" id="211460.YH63_17130"/>
<keyword evidence="4 6" id="KW-0067">ATP-binding</keyword>
<reference evidence="12" key="1">
    <citation type="submission" date="2019-04" db="EMBL/GenBank/DDBJ databases">
        <title>Whole genome sequencing of cave bacteria.</title>
        <authorList>
            <person name="Gan H.M."/>
            <person name="Barton H."/>
            <person name="Savka M.A."/>
        </authorList>
    </citation>
    <scope>NUCLEOTIDE SEQUENCE [LARGE SCALE GENOMIC DNA]</scope>
    <source>
        <strain evidence="12">LC387</strain>
    </source>
</reference>
<feature type="domain" description="ATP-grasp" evidence="9">
    <location>
        <begin position="118"/>
        <end position="321"/>
    </location>
</feature>
<dbReference type="OrthoDB" id="9763189at2"/>
<dbReference type="SUPFAM" id="SSF52096">
    <property type="entry name" value="ClpP/crotonase"/>
    <property type="match status" value="2"/>
</dbReference>
<protein>
    <submittedName>
        <fullName evidence="12">Biotin/lipoyl-binding protein</fullName>
    </submittedName>
</protein>
<sequence>MKKLLIANRGEIAIRIARAAASLGIATVAVFTREDASSLHVMRVDEAQPLPGHGVRGYLDAGAMIHIAKSSGCDAVHPGYGFLSENAQFAQLCREGGIMFVGPEIDQLSLFGDKAQARALAQRCGVALAAGTPGVASLDEARAFFASLPQGETAIIKAVAGGGGRGMRVVQNIDEIEEAYRRCQSEAMSAFGNGDVYVERLIRRARHIEVQIVGDGQGNISHLYERDCTLQRRHQKLIEIAPSLTLPAAVRERILAAAVSMAREVKYKSLGTFEFLYEPAPPKGQPDFIFMEANPRLQVEHTVTEEVTGIDLVCTQLQIADGASLPDLGLTQDNIPAPRGFAMQLRLNMEQLTANGDVVPSAGRLQVFDPPSGPGIRVDTFGYAGYETSASFDSLLAKLIVRTPRKEQLLDTGYRTLREFRIGGVATNTSLLLNLLKHPLVIADEIHTRFVEENLDQLVASVDHKARFFEAVPAAVAAPTLDSDDLTPPPGSVAVRSPIQGCVVDIEVSEGDIVHAGDSIAILEAMKAEMVVHAPASGRVGRIVVTSGQTISSDAALLFIETMELEKPEGVADEVIDLDHLRPDLQELLARRAGLMDAARPKAVARRRKLDQRTARENIDDLCDDGSFVEYGGLLLAAQRRRRSLDELIEASPADGTVTGTATVNAGLFPGADTRCVVMSYDYTVFAGTQGFMAHRKMDRMMELARSIRAPFVLFSEGGGGRPGDTDYMGPSGLDLRTFRHFGLMSGVAPLVGIAAGRCFAGNAALLGACHVIIATEDSTIGMAGPAMIEAGGLGSFTPDQVGPASIQTLNGVIDVLVKDEAAAVAAAKKYLGYFQGKLASWTCADQRLLRRVIPENRLRIYDIRDVIDLLADEGSVMELRRAFAKGMVTAFVRIEGAPIGVIANNPVHLGGAIDADGADKAARFMQLCDAFDIPILSLCDTPGFMVGPDAEKTATVRHFARMFLAGASVDTPFMSVIVRKAYGLGAQAMAGGAAATGLCSLSWPSGELGSMGIEGAVRLAYRKELEAIEDPAERQREFERYVAQLYADGRALNAATYMEIDDVIDPAETRSRIASALRAAPKKPTRNSPKRPFVDSW</sequence>
<keyword evidence="3 6" id="KW-0547">Nucleotide-binding</keyword>
<dbReference type="InterPro" id="IPR011761">
    <property type="entry name" value="ATP-grasp"/>
</dbReference>
<dbReference type="Pfam" id="PF01039">
    <property type="entry name" value="Carboxyl_trans"/>
    <property type="match status" value="1"/>
</dbReference>
<evidence type="ECO:0000259" key="11">
    <source>
        <dbReference type="PROSITE" id="PS50989"/>
    </source>
</evidence>
<dbReference type="Gene3D" id="3.30.1490.20">
    <property type="entry name" value="ATP-grasp fold, A domain"/>
    <property type="match status" value="1"/>
</dbReference>
<dbReference type="Gene3D" id="3.30.470.20">
    <property type="entry name" value="ATP-grasp fold, B domain"/>
    <property type="match status" value="1"/>
</dbReference>
<accession>A0A4U6BKD1</accession>